<dbReference type="Proteomes" id="UP001054945">
    <property type="component" value="Unassembled WGS sequence"/>
</dbReference>
<dbReference type="EMBL" id="BPLR01010070">
    <property type="protein sequence ID" value="GIY36643.1"/>
    <property type="molecule type" value="Genomic_DNA"/>
</dbReference>
<name>A0AAV4SQL4_CAEEX</name>
<protein>
    <submittedName>
        <fullName evidence="1">Uncharacterized protein</fullName>
    </submittedName>
</protein>
<reference evidence="1 2" key="1">
    <citation type="submission" date="2021-06" db="EMBL/GenBank/DDBJ databases">
        <title>Caerostris extrusa draft genome.</title>
        <authorList>
            <person name="Kono N."/>
            <person name="Arakawa K."/>
        </authorList>
    </citation>
    <scope>NUCLEOTIDE SEQUENCE [LARGE SCALE GENOMIC DNA]</scope>
</reference>
<dbReference type="AlphaFoldDB" id="A0AAV4SQL4"/>
<sequence length="79" mass="8757">MASGADESDPVTNNVQRARCCSCYKAEPSQLTLLIYILGSSGIEDKSRQSYSNNRLANSMDAFFAVFRLSCWCIFGFSL</sequence>
<accession>A0AAV4SQL4</accession>
<gene>
    <name evidence="1" type="ORF">CEXT_108521</name>
</gene>
<evidence type="ECO:0000313" key="1">
    <source>
        <dbReference type="EMBL" id="GIY36643.1"/>
    </source>
</evidence>
<organism evidence="1 2">
    <name type="scientific">Caerostris extrusa</name>
    <name type="common">Bark spider</name>
    <name type="synonym">Caerostris bankana</name>
    <dbReference type="NCBI Taxonomy" id="172846"/>
    <lineage>
        <taxon>Eukaryota</taxon>
        <taxon>Metazoa</taxon>
        <taxon>Ecdysozoa</taxon>
        <taxon>Arthropoda</taxon>
        <taxon>Chelicerata</taxon>
        <taxon>Arachnida</taxon>
        <taxon>Araneae</taxon>
        <taxon>Araneomorphae</taxon>
        <taxon>Entelegynae</taxon>
        <taxon>Araneoidea</taxon>
        <taxon>Araneidae</taxon>
        <taxon>Caerostris</taxon>
    </lineage>
</organism>
<evidence type="ECO:0000313" key="2">
    <source>
        <dbReference type="Proteomes" id="UP001054945"/>
    </source>
</evidence>
<proteinExistence type="predicted"/>
<keyword evidence="2" id="KW-1185">Reference proteome</keyword>
<comment type="caution">
    <text evidence="1">The sequence shown here is derived from an EMBL/GenBank/DDBJ whole genome shotgun (WGS) entry which is preliminary data.</text>
</comment>